<gene>
    <name evidence="1" type="ORF">C0029_15745</name>
</gene>
<sequence>MNHRSYDLVIVGGGCAGLSLARNLAVADLDQRVLVLEPRSHYRNDRTWCFWESKSHALQHLVSNHWNEWLMDTADGEGVSHRSYAYSYQAIRSSDFYQDAQLAINNSGKCELRLDTSVTHFERGERDIFVHTNDSVIRTRAIVDTRNDPAIPLQKPHLYQCFSGVEIETDRAIFESASAGLMTDMSTDADGFRFRYILPFSGSRALVETTRFSPSPRTVSSLSSELEQDLNAVCGHAQFQIKYREGAILPMGWPQPKKVPDQTGRIVQAGIAGGALRPSSGYGFSRIQTWAELCTRHIRQTGLPCGHPPQPGIEQFMDRIFLQALVDRPDQGGVYFLQIARALGPRRFAIFMSGKAGMFDWLRVAWALPSLPFMRAARKTMLSLGSAS</sequence>
<dbReference type="Pfam" id="PF05834">
    <property type="entry name" value="Lycopene_cycl"/>
    <property type="match status" value="1"/>
</dbReference>
<keyword evidence="2" id="KW-1185">Reference proteome</keyword>
<proteinExistence type="predicted"/>
<accession>A0AAP8SLY5</accession>
<name>A0AAP8SLY5_9GAMM</name>
<organism evidence="1 2">
    <name type="scientific">Halioglobus japonicus</name>
    <dbReference type="NCBI Taxonomy" id="930805"/>
    <lineage>
        <taxon>Bacteria</taxon>
        <taxon>Pseudomonadati</taxon>
        <taxon>Pseudomonadota</taxon>
        <taxon>Gammaproteobacteria</taxon>
        <taxon>Cellvibrionales</taxon>
        <taxon>Halieaceae</taxon>
        <taxon>Halioglobus</taxon>
    </lineage>
</organism>
<evidence type="ECO:0008006" key="3">
    <source>
        <dbReference type="Google" id="ProtNLM"/>
    </source>
</evidence>
<dbReference type="Proteomes" id="UP000235162">
    <property type="component" value="Unassembled WGS sequence"/>
</dbReference>
<protein>
    <recommendedName>
        <fullName evidence="3">Lycopene cyclase</fullName>
    </recommendedName>
</protein>
<evidence type="ECO:0000313" key="2">
    <source>
        <dbReference type="Proteomes" id="UP000235162"/>
    </source>
</evidence>
<comment type="caution">
    <text evidence="1">The sequence shown here is derived from an EMBL/GenBank/DDBJ whole genome shotgun (WGS) entry which is preliminary data.</text>
</comment>
<dbReference type="EMBL" id="PKUR01000004">
    <property type="protein sequence ID" value="PLW84992.1"/>
    <property type="molecule type" value="Genomic_DNA"/>
</dbReference>
<reference evidence="1 2" key="1">
    <citation type="submission" date="2018-01" db="EMBL/GenBank/DDBJ databases">
        <title>The draft genome sequence of Halioglobus japonicus S1-36.</title>
        <authorList>
            <person name="Du Z.-J."/>
            <person name="Shi M.-J."/>
        </authorList>
    </citation>
    <scope>NUCLEOTIDE SEQUENCE [LARGE SCALE GENOMIC DNA]</scope>
    <source>
        <strain evidence="1 2">S1-36</strain>
    </source>
</reference>
<evidence type="ECO:0000313" key="1">
    <source>
        <dbReference type="EMBL" id="PLW84992.1"/>
    </source>
</evidence>
<dbReference type="InterPro" id="IPR036188">
    <property type="entry name" value="FAD/NAD-bd_sf"/>
</dbReference>
<dbReference type="SUPFAM" id="SSF51905">
    <property type="entry name" value="FAD/NAD(P)-binding domain"/>
    <property type="match status" value="1"/>
</dbReference>
<dbReference type="KEGG" id="hja:BST95_01485"/>
<dbReference type="AlphaFoldDB" id="A0AAP8SLY5"/>
<dbReference type="RefSeq" id="WP_084197855.1">
    <property type="nucleotide sequence ID" value="NZ_BMYL01000004.1"/>
</dbReference>
<dbReference type="Gene3D" id="3.50.50.60">
    <property type="entry name" value="FAD/NAD(P)-binding domain"/>
    <property type="match status" value="1"/>
</dbReference>